<sequence>MKTLYFTKYARNAGSSRLRSFQYIPYLEEAGFKVEVSSLFSEKYLENLYSGKSTFKESLKGYIQRFLTLFAVGKYDVLIIEKELFPYLPACFEWFLKWIGVKYIVDYDDAIFHNYDQSSNPIIRHFLSRKIATVMKNASVVVAGNAYLADYAKNAGAKKVEIIPTVIDLDRYPQKKHSQGSSDFIVGWIGTRSTFEKHLAPCKNWIRELEMSHPEIKFHVVGIPTDMGMGKNVKFIPWSEETEVAEIQKMDVGIMPLQNSLWEKGKCAYKLIQYAASGVPGIASDVGMNKEVTIPNETGYLVDSAEEWKQKIIELKNNKEARIRLGENARKLVEENYCIQVTAGKWVRILKETNGG</sequence>
<dbReference type="RefSeq" id="WP_182042495.1">
    <property type="nucleotide sequence ID" value="NZ_JACDZE010000001.1"/>
</dbReference>
<dbReference type="AlphaFoldDB" id="A0A838ZS52"/>
<keyword evidence="2" id="KW-0808">Transferase</keyword>
<gene>
    <name evidence="2" type="ORF">HU137_03935</name>
</gene>
<dbReference type="PANTHER" id="PTHR12526">
    <property type="entry name" value="GLYCOSYLTRANSFERASE"/>
    <property type="match status" value="1"/>
</dbReference>
<dbReference type="InterPro" id="IPR001296">
    <property type="entry name" value="Glyco_trans_1"/>
</dbReference>
<dbReference type="Gene3D" id="3.40.50.2000">
    <property type="entry name" value="Glycogen Phosphorylase B"/>
    <property type="match status" value="2"/>
</dbReference>
<reference evidence="2 3" key="1">
    <citation type="submission" date="2020-07" db="EMBL/GenBank/DDBJ databases">
        <title>Moheibacter lacus sp. nov., a member of the family Flavobacteriaceae isolated from freshwater lake sediment.</title>
        <authorList>
            <person name="Liu Y."/>
        </authorList>
    </citation>
    <scope>NUCLEOTIDE SEQUENCE [LARGE SCALE GENOMIC DNA]</scope>
    <source>
        <strain evidence="2 3">BDHS18</strain>
    </source>
</reference>
<protein>
    <submittedName>
        <fullName evidence="2">Glycosyltransferase family 4 protein</fullName>
    </submittedName>
</protein>
<dbReference type="Proteomes" id="UP000552241">
    <property type="component" value="Unassembled WGS sequence"/>
</dbReference>
<evidence type="ECO:0000259" key="1">
    <source>
        <dbReference type="Pfam" id="PF00534"/>
    </source>
</evidence>
<dbReference type="GO" id="GO:0016757">
    <property type="term" value="F:glycosyltransferase activity"/>
    <property type="evidence" value="ECO:0007669"/>
    <property type="project" value="InterPro"/>
</dbReference>
<dbReference type="CDD" id="cd03801">
    <property type="entry name" value="GT4_PimA-like"/>
    <property type="match status" value="1"/>
</dbReference>
<name>A0A838ZS52_9FLAO</name>
<dbReference type="EMBL" id="JACDZE010000001">
    <property type="protein sequence ID" value="MBA5628919.1"/>
    <property type="molecule type" value="Genomic_DNA"/>
</dbReference>
<evidence type="ECO:0000313" key="3">
    <source>
        <dbReference type="Proteomes" id="UP000552241"/>
    </source>
</evidence>
<feature type="domain" description="Glycosyl transferase family 1" evidence="1">
    <location>
        <begin position="208"/>
        <end position="331"/>
    </location>
</feature>
<dbReference type="Pfam" id="PF00534">
    <property type="entry name" value="Glycos_transf_1"/>
    <property type="match status" value="1"/>
</dbReference>
<proteinExistence type="predicted"/>
<accession>A0A838ZS52</accession>
<dbReference type="SUPFAM" id="SSF53756">
    <property type="entry name" value="UDP-Glycosyltransferase/glycogen phosphorylase"/>
    <property type="match status" value="1"/>
</dbReference>
<evidence type="ECO:0000313" key="2">
    <source>
        <dbReference type="EMBL" id="MBA5628919.1"/>
    </source>
</evidence>
<keyword evidence="3" id="KW-1185">Reference proteome</keyword>
<comment type="caution">
    <text evidence="2">The sequence shown here is derived from an EMBL/GenBank/DDBJ whole genome shotgun (WGS) entry which is preliminary data.</text>
</comment>
<organism evidence="2 3">
    <name type="scientific">Moheibacter lacus</name>
    <dbReference type="NCBI Taxonomy" id="2745851"/>
    <lineage>
        <taxon>Bacteria</taxon>
        <taxon>Pseudomonadati</taxon>
        <taxon>Bacteroidota</taxon>
        <taxon>Flavobacteriia</taxon>
        <taxon>Flavobacteriales</taxon>
        <taxon>Weeksellaceae</taxon>
        <taxon>Moheibacter</taxon>
    </lineage>
</organism>